<evidence type="ECO:0000313" key="2">
    <source>
        <dbReference type="EMBL" id="TWH16400.1"/>
    </source>
</evidence>
<gene>
    <name evidence="2" type="ORF">L618_002400000040</name>
</gene>
<protein>
    <submittedName>
        <fullName evidence="2">Uncharacterized protein</fullName>
    </submittedName>
</protein>
<sequence>MFIDHTELYTGALDEVLQSGNGPRPLRWGVHQEPLGPSTLDRGRYP</sequence>
<evidence type="ECO:0000313" key="3">
    <source>
        <dbReference type="Proteomes" id="UP000317573"/>
    </source>
</evidence>
<dbReference type="EMBL" id="VLJT01000022">
    <property type="protein sequence ID" value="TWH16400.1"/>
    <property type="molecule type" value="Genomic_DNA"/>
</dbReference>
<dbReference type="RefSeq" id="WP_229564862.1">
    <property type="nucleotide sequence ID" value="NZ_VLJT01000022.1"/>
</dbReference>
<accession>A0A562E3I7</accession>
<organism evidence="2 3">
    <name type="scientific">Rhodococcus rhodochrous J45</name>
    <dbReference type="NCBI Taxonomy" id="935266"/>
    <lineage>
        <taxon>Bacteria</taxon>
        <taxon>Bacillati</taxon>
        <taxon>Actinomycetota</taxon>
        <taxon>Actinomycetes</taxon>
        <taxon>Mycobacteriales</taxon>
        <taxon>Nocardiaceae</taxon>
        <taxon>Rhodococcus</taxon>
    </lineage>
</organism>
<dbReference type="Proteomes" id="UP000317573">
    <property type="component" value="Unassembled WGS sequence"/>
</dbReference>
<reference evidence="2 3" key="1">
    <citation type="submission" date="2019-07" db="EMBL/GenBank/DDBJ databases">
        <title>Genome sequencing of lignin-degrading bacterial isolates.</title>
        <authorList>
            <person name="Gladden J."/>
        </authorList>
    </citation>
    <scope>NUCLEOTIDE SEQUENCE [LARGE SCALE GENOMIC DNA]</scope>
    <source>
        <strain evidence="2 3">J45</strain>
    </source>
</reference>
<dbReference type="AlphaFoldDB" id="A0A562E3I7"/>
<feature type="region of interest" description="Disordered" evidence="1">
    <location>
        <begin position="20"/>
        <end position="46"/>
    </location>
</feature>
<evidence type="ECO:0000256" key="1">
    <source>
        <dbReference type="SAM" id="MobiDB-lite"/>
    </source>
</evidence>
<proteinExistence type="predicted"/>
<comment type="caution">
    <text evidence="2">The sequence shown here is derived from an EMBL/GenBank/DDBJ whole genome shotgun (WGS) entry which is preliminary data.</text>
</comment>
<name>A0A562E3I7_RHORH</name>